<dbReference type="GO" id="GO:0003735">
    <property type="term" value="F:structural constituent of ribosome"/>
    <property type="evidence" value="ECO:0007669"/>
    <property type="project" value="InterPro"/>
</dbReference>
<dbReference type="SUPFAM" id="SSF57829">
    <property type="entry name" value="Zn-binding ribosomal proteins"/>
    <property type="match status" value="1"/>
</dbReference>
<evidence type="ECO:0000256" key="2">
    <source>
        <dbReference type="ARBA" id="ARBA00022833"/>
    </source>
</evidence>
<comment type="similarity">
    <text evidence="1 5">Belongs to the eukaryotic ribosomal protein eS27 family.</text>
</comment>
<proteinExistence type="inferred from homology"/>
<dbReference type="Pfam" id="PF01667">
    <property type="entry name" value="Ribosomal_S27e"/>
    <property type="match status" value="1"/>
</dbReference>
<keyword evidence="5" id="KW-0863">Zinc-finger</keyword>
<evidence type="ECO:0000256" key="1">
    <source>
        <dbReference type="ARBA" id="ARBA00010919"/>
    </source>
</evidence>
<keyword evidence="5" id="KW-0479">Metal-binding</keyword>
<keyword evidence="2 5" id="KW-0862">Zinc</keyword>
<dbReference type="Gene3D" id="2.20.25.100">
    <property type="entry name" value="Zn-binding ribosomal proteins"/>
    <property type="match status" value="1"/>
</dbReference>
<comment type="cofactor">
    <cofactor evidence="5">
        <name>Zn(2+)</name>
        <dbReference type="ChEBI" id="CHEBI:29105"/>
    </cofactor>
    <text evidence="5">Binds 1 zinc ion per subunit.</text>
</comment>
<keyword evidence="8" id="KW-1185">Reference proteome</keyword>
<reference evidence="7" key="1">
    <citation type="submission" date="2025-08" db="UniProtKB">
        <authorList>
            <consortium name="Ensembl"/>
        </authorList>
    </citation>
    <scope>IDENTIFICATION</scope>
</reference>
<dbReference type="InterPro" id="IPR000592">
    <property type="entry name" value="Ribosomal_eS27"/>
</dbReference>
<dbReference type="PANTHER" id="PTHR11594">
    <property type="entry name" value="40S RIBOSOMAL PROTEIN S27"/>
    <property type="match status" value="1"/>
</dbReference>
<dbReference type="InterPro" id="IPR023407">
    <property type="entry name" value="Ribosomal_eS27_Zn-bd_dom_sf"/>
</dbReference>
<dbReference type="GO" id="GO:0005829">
    <property type="term" value="C:cytosol"/>
    <property type="evidence" value="ECO:0007669"/>
    <property type="project" value="UniProtKB-ARBA"/>
</dbReference>
<reference evidence="7" key="2">
    <citation type="submission" date="2025-09" db="UniProtKB">
        <authorList>
            <consortium name="Ensembl"/>
        </authorList>
    </citation>
    <scope>IDENTIFICATION</scope>
</reference>
<accession>A0A8C6GEW9</accession>
<feature type="compositionally biased region" description="Basic and acidic residues" evidence="6">
    <location>
        <begin position="1"/>
        <end position="16"/>
    </location>
</feature>
<dbReference type="GO" id="GO:0008270">
    <property type="term" value="F:zinc ion binding"/>
    <property type="evidence" value="ECO:0007669"/>
    <property type="project" value="UniProtKB-KW"/>
</dbReference>
<evidence type="ECO:0000256" key="4">
    <source>
        <dbReference type="ARBA" id="ARBA00023274"/>
    </source>
</evidence>
<evidence type="ECO:0000256" key="6">
    <source>
        <dbReference type="SAM" id="MobiDB-lite"/>
    </source>
</evidence>
<evidence type="ECO:0000256" key="3">
    <source>
        <dbReference type="ARBA" id="ARBA00022980"/>
    </source>
</evidence>
<dbReference type="AlphaFoldDB" id="A0A8C6GEW9"/>
<evidence type="ECO:0000313" key="7">
    <source>
        <dbReference type="Ensembl" id="ENSMSIP00000005003.1"/>
    </source>
</evidence>
<evidence type="ECO:0000256" key="5">
    <source>
        <dbReference type="RuleBase" id="RU000671"/>
    </source>
</evidence>
<dbReference type="GeneTree" id="ENSGT00950000182891"/>
<evidence type="ECO:0000313" key="8">
    <source>
        <dbReference type="Proteomes" id="UP000694415"/>
    </source>
</evidence>
<keyword evidence="3 5" id="KW-0689">Ribosomal protein</keyword>
<dbReference type="Ensembl" id="ENSMSIT00000006350.1">
    <property type="protein sequence ID" value="ENSMSIP00000005003.1"/>
    <property type="gene ID" value="ENSMSIG00000004560.1"/>
</dbReference>
<sequence length="111" mass="12176">MPLEKDLLHPSSEEEKRKHKKKHLVQSPNSYFMAVKCPGCYKITTVFSHAQTVVLCVGCSTGLCQPTGGKTRLTEGCSWAGEMAQWVKALTALPKVLSSNPSNHMVAHNHS</sequence>
<dbReference type="GO" id="GO:0005840">
    <property type="term" value="C:ribosome"/>
    <property type="evidence" value="ECO:0007669"/>
    <property type="project" value="UniProtKB-KW"/>
</dbReference>
<dbReference type="HAMAP" id="MF_00371">
    <property type="entry name" value="Ribosomal_eS27"/>
    <property type="match status" value="1"/>
</dbReference>
<feature type="region of interest" description="Disordered" evidence="6">
    <location>
        <begin position="1"/>
        <end position="23"/>
    </location>
</feature>
<dbReference type="InterPro" id="IPR011332">
    <property type="entry name" value="Ribosomal_zn-bd"/>
</dbReference>
<dbReference type="Proteomes" id="UP000694415">
    <property type="component" value="Unplaced"/>
</dbReference>
<organism evidence="7 8">
    <name type="scientific">Mus spicilegus</name>
    <name type="common">Mound-building mouse</name>
    <dbReference type="NCBI Taxonomy" id="10103"/>
    <lineage>
        <taxon>Eukaryota</taxon>
        <taxon>Metazoa</taxon>
        <taxon>Chordata</taxon>
        <taxon>Craniata</taxon>
        <taxon>Vertebrata</taxon>
        <taxon>Euteleostomi</taxon>
        <taxon>Mammalia</taxon>
        <taxon>Eutheria</taxon>
        <taxon>Euarchontoglires</taxon>
        <taxon>Glires</taxon>
        <taxon>Rodentia</taxon>
        <taxon>Myomorpha</taxon>
        <taxon>Muroidea</taxon>
        <taxon>Muridae</taxon>
        <taxon>Murinae</taxon>
        <taxon>Mus</taxon>
        <taxon>Mus</taxon>
    </lineage>
</organism>
<dbReference type="PROSITE" id="PS01168">
    <property type="entry name" value="RIBOSOMAL_S27E"/>
    <property type="match status" value="1"/>
</dbReference>
<dbReference type="GO" id="GO:1990904">
    <property type="term" value="C:ribonucleoprotein complex"/>
    <property type="evidence" value="ECO:0007669"/>
    <property type="project" value="UniProtKB-KW"/>
</dbReference>
<dbReference type="GO" id="GO:0006412">
    <property type="term" value="P:translation"/>
    <property type="evidence" value="ECO:0007669"/>
    <property type="project" value="InterPro"/>
</dbReference>
<name>A0A8C6GEW9_MUSSI</name>
<keyword evidence="4 5" id="KW-0687">Ribonucleoprotein</keyword>
<protein>
    <recommendedName>
        <fullName evidence="5">40S ribosomal protein S27</fullName>
    </recommendedName>
</protein>